<dbReference type="GO" id="GO:0003697">
    <property type="term" value="F:single-stranded DNA binding"/>
    <property type="evidence" value="ECO:0007669"/>
    <property type="project" value="InterPro"/>
</dbReference>
<feature type="domain" description="N-terminal" evidence="1">
    <location>
        <begin position="11"/>
        <end position="138"/>
    </location>
</feature>
<protein>
    <submittedName>
        <fullName evidence="3">DUF1738 domain-containing protein</fullName>
    </submittedName>
</protein>
<dbReference type="EMBL" id="JADIMQ010000055">
    <property type="protein sequence ID" value="MBO8448425.1"/>
    <property type="molecule type" value="Genomic_DNA"/>
</dbReference>
<dbReference type="Proteomes" id="UP000810252">
    <property type="component" value="Unassembled WGS sequence"/>
</dbReference>
<gene>
    <name evidence="3" type="ORF">IAC29_04045</name>
</gene>
<evidence type="ECO:0000313" key="4">
    <source>
        <dbReference type="Proteomes" id="UP000810252"/>
    </source>
</evidence>
<dbReference type="InterPro" id="IPR041459">
    <property type="entry name" value="MPTase-PolyVal"/>
</dbReference>
<reference evidence="3" key="2">
    <citation type="journal article" date="2021" name="PeerJ">
        <title>Extensive microbial diversity within the chicken gut microbiome revealed by metagenomics and culture.</title>
        <authorList>
            <person name="Gilroy R."/>
            <person name="Ravi A."/>
            <person name="Getino M."/>
            <person name="Pursley I."/>
            <person name="Horton D.L."/>
            <person name="Alikhan N.F."/>
            <person name="Baker D."/>
            <person name="Gharbi K."/>
            <person name="Hall N."/>
            <person name="Watson M."/>
            <person name="Adriaenssens E.M."/>
            <person name="Foster-Nyarko E."/>
            <person name="Jarju S."/>
            <person name="Secka A."/>
            <person name="Antonio M."/>
            <person name="Oren A."/>
            <person name="Chaudhuri R.R."/>
            <person name="La Ragione R."/>
            <person name="Hildebrand F."/>
            <person name="Pallen M.J."/>
        </authorList>
    </citation>
    <scope>NUCLEOTIDE SEQUENCE</scope>
    <source>
        <strain evidence="3">20514</strain>
    </source>
</reference>
<reference evidence="3" key="1">
    <citation type="submission" date="2020-10" db="EMBL/GenBank/DDBJ databases">
        <authorList>
            <person name="Gilroy R."/>
        </authorList>
    </citation>
    <scope>NUCLEOTIDE SEQUENCE</scope>
    <source>
        <strain evidence="3">20514</strain>
    </source>
</reference>
<dbReference type="AlphaFoldDB" id="A0A9D9HBT9"/>
<proteinExistence type="predicted"/>
<organism evidence="3 4">
    <name type="scientific">Candidatus Cryptobacteroides merdigallinarum</name>
    <dbReference type="NCBI Taxonomy" id="2840770"/>
    <lineage>
        <taxon>Bacteria</taxon>
        <taxon>Pseudomonadati</taxon>
        <taxon>Bacteroidota</taxon>
        <taxon>Bacteroidia</taxon>
        <taxon>Bacteroidales</taxon>
        <taxon>Candidatus Cryptobacteroides</taxon>
    </lineage>
</organism>
<dbReference type="Pfam" id="PF08401">
    <property type="entry name" value="ArdcN"/>
    <property type="match status" value="1"/>
</dbReference>
<accession>A0A9D9HBT9</accession>
<evidence type="ECO:0000259" key="2">
    <source>
        <dbReference type="Pfam" id="PF18818"/>
    </source>
</evidence>
<evidence type="ECO:0000313" key="3">
    <source>
        <dbReference type="EMBL" id="MBO8448425.1"/>
    </source>
</evidence>
<feature type="domain" description="Polyvalent protein metallopeptidase" evidence="2">
    <location>
        <begin position="192"/>
        <end position="298"/>
    </location>
</feature>
<name>A0A9D9HBT9_9BACT</name>
<evidence type="ECO:0000259" key="1">
    <source>
        <dbReference type="Pfam" id="PF08401"/>
    </source>
</evidence>
<dbReference type="InterPro" id="IPR013610">
    <property type="entry name" value="ArdC_N"/>
</dbReference>
<sequence length="364" mass="41233">MTAIEALARMYADKFIERFELIDGKWDEPLITPSRFPQQNIAGNAYRGCNRSFLPVVASFHKFRLPLWMTAGQIQDLGIRIRKGESGSPVSFTELYVKDMYTGKRSSVTIDEYDAMEKAERKERNLAKIFRTHWYKVFNIEQTTFSESYPATMQELHKAFGASDGRELHSGELDRMVSGGSWLCPIRTTDASEKPRYDRNDDIILIPGKHAFSDDRSYYGTLLRLMARSTGSELRLDRGIWSDLKGDTAKESLVSELCAASMGALLGLGVTMDRNSESYLKSWIMTIDAEPSFIYEAVKEASRASECLTDILGIKLPKGVDITKVLSEQYAGKAAEADRKRELRLSRNRGTVRVGKKKQTRYPI</sequence>
<comment type="caution">
    <text evidence="3">The sequence shown here is derived from an EMBL/GenBank/DDBJ whole genome shotgun (WGS) entry which is preliminary data.</text>
</comment>
<dbReference type="Pfam" id="PF18818">
    <property type="entry name" value="MPTase-PolyVal"/>
    <property type="match status" value="1"/>
</dbReference>